<dbReference type="Proteomes" id="UP000291793">
    <property type="component" value="Unassembled WGS sequence"/>
</dbReference>
<protein>
    <submittedName>
        <fullName evidence="2">Flagellar protein FlhE</fullName>
    </submittedName>
</protein>
<keyword evidence="2" id="KW-0969">Cilium</keyword>
<keyword evidence="1" id="KW-0732">Signal</keyword>
<sequence length="159" mass="16916">MPSSDAAGIPCGVRTNNSSNWHNSMKSLVLLLMALQTSPAASAPTTGAWSATSAGGSVTTGKQLLRGRPLFAPESLSPSARIVRISWRVTLLSPPPPGLVIKLCRIDKCVPLPALAGERRIDVPLAANGEFRFIYSVNSLGQLQPALNVVRNQLTVNYR</sequence>
<organism evidence="2 3">
    <name type="scientific">Kosakonia quasisacchari</name>
    <dbReference type="NCBI Taxonomy" id="2529380"/>
    <lineage>
        <taxon>Bacteria</taxon>
        <taxon>Pseudomonadati</taxon>
        <taxon>Pseudomonadota</taxon>
        <taxon>Gammaproteobacteria</taxon>
        <taxon>Enterobacterales</taxon>
        <taxon>Enterobacteriaceae</taxon>
        <taxon>Kosakonia</taxon>
    </lineage>
</organism>
<dbReference type="EMBL" id="SJOP01000007">
    <property type="protein sequence ID" value="TCC09604.1"/>
    <property type="molecule type" value="Genomic_DNA"/>
</dbReference>
<name>A0A4R0HIK3_9ENTR</name>
<proteinExistence type="predicted"/>
<keyword evidence="2" id="KW-0966">Cell projection</keyword>
<accession>A0A4R0HIK3</accession>
<feature type="signal peptide" evidence="1">
    <location>
        <begin position="1"/>
        <end position="43"/>
    </location>
</feature>
<dbReference type="Pfam" id="PF06366">
    <property type="entry name" value="FlhE"/>
    <property type="match status" value="1"/>
</dbReference>
<gene>
    <name evidence="2" type="ORF">E0L21_09860</name>
</gene>
<evidence type="ECO:0000313" key="3">
    <source>
        <dbReference type="Proteomes" id="UP000291793"/>
    </source>
</evidence>
<reference evidence="2 3" key="1">
    <citation type="submission" date="2019-02" db="EMBL/GenBank/DDBJ databases">
        <title>The draft genome of Kosakonia quasisacchari strain WCHKQ120001.</title>
        <authorList>
            <person name="Wang C."/>
            <person name="Feng Y."/>
            <person name="Zong Z."/>
        </authorList>
    </citation>
    <scope>NUCLEOTIDE SEQUENCE [LARGE SCALE GENOMIC DNA]</scope>
    <source>
        <strain evidence="2 3">WCHKQ120001</strain>
    </source>
</reference>
<dbReference type="AlphaFoldDB" id="A0A4R0HIK3"/>
<dbReference type="InterPro" id="IPR009420">
    <property type="entry name" value="FlhE"/>
</dbReference>
<keyword evidence="2" id="KW-0282">Flagellum</keyword>
<dbReference type="OrthoDB" id="6521367at2"/>
<keyword evidence="3" id="KW-1185">Reference proteome</keyword>
<comment type="caution">
    <text evidence="2">The sequence shown here is derived from an EMBL/GenBank/DDBJ whole genome shotgun (WGS) entry which is preliminary data.</text>
</comment>
<feature type="chain" id="PRO_5020195975" evidence="1">
    <location>
        <begin position="44"/>
        <end position="159"/>
    </location>
</feature>
<evidence type="ECO:0000313" key="2">
    <source>
        <dbReference type="EMBL" id="TCC09604.1"/>
    </source>
</evidence>
<evidence type="ECO:0000256" key="1">
    <source>
        <dbReference type="SAM" id="SignalP"/>
    </source>
</evidence>